<feature type="region of interest" description="Disordered" evidence="8">
    <location>
        <begin position="197"/>
        <end position="220"/>
    </location>
</feature>
<comment type="caution">
    <text evidence="10">The sequence shown here is derived from an EMBL/GenBank/DDBJ whole genome shotgun (WGS) entry which is preliminary data.</text>
</comment>
<keyword evidence="5" id="KW-0479">Metal-binding</keyword>
<accession>A0A7J7M0H9</accession>
<sequence>MAPSNAHQPSLLSLQDCLGALDGAHIIASILEDETIKFRSGRSNKITQNILAACSFDFKFTCILAGWDGTARDQKNLDDDRHRLNPFVILHVDAAFTLEPGVLPQFCNTRYHLNGQKGHKPSNYKEIFNKRHATLKNLIKRAFGVFKKRWRILLGESFYPFKTQVKIAMACFVLHNHVLGVDSNNPFIQQVDRKLQLSEKDTNGEQENPPRSSRKYSFSGMDSIDTDNDIGDDDTLKLDSASMTTSSACKRSGVHGKNAKNDDKVKHVLYSLYSCLEDMKSSIDPVKRASNI</sequence>
<dbReference type="GO" id="GO:0046872">
    <property type="term" value="F:metal ion binding"/>
    <property type="evidence" value="ECO:0007669"/>
    <property type="project" value="UniProtKB-KW"/>
</dbReference>
<dbReference type="PANTHER" id="PTHR22930">
    <property type="match status" value="1"/>
</dbReference>
<dbReference type="AlphaFoldDB" id="A0A7J7M0H9"/>
<comment type="cofactor">
    <cofactor evidence="1">
        <name>a divalent metal cation</name>
        <dbReference type="ChEBI" id="CHEBI:60240"/>
    </cofactor>
</comment>
<comment type="subcellular location">
    <subcellularLocation>
        <location evidence="2">Nucleus</location>
    </subcellularLocation>
</comment>
<comment type="similarity">
    <text evidence="3">Belongs to the HARBI1 family.</text>
</comment>
<evidence type="ECO:0000256" key="5">
    <source>
        <dbReference type="ARBA" id="ARBA00022723"/>
    </source>
</evidence>
<dbReference type="Proteomes" id="UP000541444">
    <property type="component" value="Unassembled WGS sequence"/>
</dbReference>
<dbReference type="PANTHER" id="PTHR22930:SF285">
    <property type="entry name" value="PROTEIN ALP1-LIKE"/>
    <property type="match status" value="1"/>
</dbReference>
<keyword evidence="7" id="KW-0539">Nucleus</keyword>
<feature type="domain" description="DDE Tnp4" evidence="9">
    <location>
        <begin position="40"/>
        <end position="176"/>
    </location>
</feature>
<evidence type="ECO:0000256" key="7">
    <source>
        <dbReference type="ARBA" id="ARBA00023242"/>
    </source>
</evidence>
<gene>
    <name evidence="10" type="ORF">GIB67_025598</name>
</gene>
<evidence type="ECO:0000256" key="6">
    <source>
        <dbReference type="ARBA" id="ARBA00022801"/>
    </source>
</evidence>
<dbReference type="GO" id="GO:0005634">
    <property type="term" value="C:nucleus"/>
    <property type="evidence" value="ECO:0007669"/>
    <property type="project" value="UniProtKB-SubCell"/>
</dbReference>
<evidence type="ECO:0000256" key="3">
    <source>
        <dbReference type="ARBA" id="ARBA00006958"/>
    </source>
</evidence>
<dbReference type="EMBL" id="JACGCM010001848">
    <property type="protein sequence ID" value="KAF6148379.1"/>
    <property type="molecule type" value="Genomic_DNA"/>
</dbReference>
<evidence type="ECO:0000256" key="1">
    <source>
        <dbReference type="ARBA" id="ARBA00001968"/>
    </source>
</evidence>
<evidence type="ECO:0000313" key="11">
    <source>
        <dbReference type="Proteomes" id="UP000541444"/>
    </source>
</evidence>
<keyword evidence="6" id="KW-0378">Hydrolase</keyword>
<protein>
    <recommendedName>
        <fullName evidence="9">DDE Tnp4 domain-containing protein</fullName>
    </recommendedName>
</protein>
<reference evidence="10 11" key="1">
    <citation type="journal article" date="2020" name="IScience">
        <title>Genome Sequencing of the Endangered Kingdonia uniflora (Circaeasteraceae, Ranunculales) Reveals Potential Mechanisms of Evolutionary Specialization.</title>
        <authorList>
            <person name="Sun Y."/>
            <person name="Deng T."/>
            <person name="Zhang A."/>
            <person name="Moore M.J."/>
            <person name="Landis J.B."/>
            <person name="Lin N."/>
            <person name="Zhang H."/>
            <person name="Zhang X."/>
            <person name="Huang J."/>
            <person name="Zhang X."/>
            <person name="Sun H."/>
            <person name="Wang H."/>
        </authorList>
    </citation>
    <scope>NUCLEOTIDE SEQUENCE [LARGE SCALE GENOMIC DNA]</scope>
    <source>
        <strain evidence="10">TB1705</strain>
        <tissue evidence="10">Leaf</tissue>
    </source>
</reference>
<dbReference type="InterPro" id="IPR045249">
    <property type="entry name" value="HARBI1-like"/>
</dbReference>
<evidence type="ECO:0000313" key="10">
    <source>
        <dbReference type="EMBL" id="KAF6148379.1"/>
    </source>
</evidence>
<dbReference type="GO" id="GO:0004518">
    <property type="term" value="F:nuclease activity"/>
    <property type="evidence" value="ECO:0007669"/>
    <property type="project" value="UniProtKB-KW"/>
</dbReference>
<dbReference type="OrthoDB" id="1925434at2759"/>
<evidence type="ECO:0000256" key="2">
    <source>
        <dbReference type="ARBA" id="ARBA00004123"/>
    </source>
</evidence>
<keyword evidence="11" id="KW-1185">Reference proteome</keyword>
<name>A0A7J7M0H9_9MAGN</name>
<evidence type="ECO:0000259" key="9">
    <source>
        <dbReference type="Pfam" id="PF13359"/>
    </source>
</evidence>
<dbReference type="Pfam" id="PF13359">
    <property type="entry name" value="DDE_Tnp_4"/>
    <property type="match status" value="1"/>
</dbReference>
<keyword evidence="4" id="KW-0540">Nuclease</keyword>
<dbReference type="InterPro" id="IPR027806">
    <property type="entry name" value="HARBI1_dom"/>
</dbReference>
<evidence type="ECO:0000256" key="4">
    <source>
        <dbReference type="ARBA" id="ARBA00022722"/>
    </source>
</evidence>
<dbReference type="GO" id="GO:0016787">
    <property type="term" value="F:hydrolase activity"/>
    <property type="evidence" value="ECO:0007669"/>
    <property type="project" value="UniProtKB-KW"/>
</dbReference>
<evidence type="ECO:0000256" key="8">
    <source>
        <dbReference type="SAM" id="MobiDB-lite"/>
    </source>
</evidence>
<proteinExistence type="inferred from homology"/>
<organism evidence="10 11">
    <name type="scientific">Kingdonia uniflora</name>
    <dbReference type="NCBI Taxonomy" id="39325"/>
    <lineage>
        <taxon>Eukaryota</taxon>
        <taxon>Viridiplantae</taxon>
        <taxon>Streptophyta</taxon>
        <taxon>Embryophyta</taxon>
        <taxon>Tracheophyta</taxon>
        <taxon>Spermatophyta</taxon>
        <taxon>Magnoliopsida</taxon>
        <taxon>Ranunculales</taxon>
        <taxon>Circaeasteraceae</taxon>
        <taxon>Kingdonia</taxon>
    </lineage>
</organism>